<dbReference type="InterPro" id="IPR001633">
    <property type="entry name" value="EAL_dom"/>
</dbReference>
<feature type="domain" description="EAL" evidence="2">
    <location>
        <begin position="38"/>
        <end position="280"/>
    </location>
</feature>
<dbReference type="RefSeq" id="WP_072789487.1">
    <property type="nucleotide sequence ID" value="NZ_FQUL01000011.1"/>
</dbReference>
<gene>
    <name evidence="3" type="ORF">SAMN02745225_01005</name>
</gene>
<evidence type="ECO:0000256" key="1">
    <source>
        <dbReference type="SAM" id="MobiDB-lite"/>
    </source>
</evidence>
<dbReference type="InterPro" id="IPR035919">
    <property type="entry name" value="EAL_sf"/>
</dbReference>
<dbReference type="PANTHER" id="PTHR33121">
    <property type="entry name" value="CYCLIC DI-GMP PHOSPHODIESTERASE PDEF"/>
    <property type="match status" value="1"/>
</dbReference>
<evidence type="ECO:0000313" key="4">
    <source>
        <dbReference type="Proteomes" id="UP000184295"/>
    </source>
</evidence>
<dbReference type="CDD" id="cd01948">
    <property type="entry name" value="EAL"/>
    <property type="match status" value="1"/>
</dbReference>
<dbReference type="Pfam" id="PF00563">
    <property type="entry name" value="EAL"/>
    <property type="match status" value="1"/>
</dbReference>
<dbReference type="STRING" id="1121881.SAMN02745225_01005"/>
<feature type="region of interest" description="Disordered" evidence="1">
    <location>
        <begin position="1"/>
        <end position="34"/>
    </location>
</feature>
<protein>
    <submittedName>
        <fullName evidence="3">EAL domain, c-di-GMP-specific phosphodiesterase class I (Or its enzymatically inactive variant)</fullName>
    </submittedName>
</protein>
<organism evidence="3 4">
    <name type="scientific">Ferrithrix thermotolerans DSM 19514</name>
    <dbReference type="NCBI Taxonomy" id="1121881"/>
    <lineage>
        <taxon>Bacteria</taxon>
        <taxon>Bacillati</taxon>
        <taxon>Actinomycetota</taxon>
        <taxon>Acidimicrobiia</taxon>
        <taxon>Acidimicrobiales</taxon>
        <taxon>Acidimicrobiaceae</taxon>
        <taxon>Ferrithrix</taxon>
    </lineage>
</organism>
<dbReference type="GO" id="GO:0071111">
    <property type="term" value="F:cyclic-guanylate-specific phosphodiesterase activity"/>
    <property type="evidence" value="ECO:0007669"/>
    <property type="project" value="InterPro"/>
</dbReference>
<dbReference type="PANTHER" id="PTHR33121:SF76">
    <property type="entry name" value="SIGNALING PROTEIN"/>
    <property type="match status" value="1"/>
</dbReference>
<dbReference type="PROSITE" id="PS50883">
    <property type="entry name" value="EAL"/>
    <property type="match status" value="1"/>
</dbReference>
<dbReference type="Gene3D" id="3.20.20.450">
    <property type="entry name" value="EAL domain"/>
    <property type="match status" value="1"/>
</dbReference>
<dbReference type="SMART" id="SM00052">
    <property type="entry name" value="EAL"/>
    <property type="match status" value="1"/>
</dbReference>
<reference evidence="4" key="1">
    <citation type="submission" date="2016-11" db="EMBL/GenBank/DDBJ databases">
        <authorList>
            <person name="Varghese N."/>
            <person name="Submissions S."/>
        </authorList>
    </citation>
    <scope>NUCLEOTIDE SEQUENCE [LARGE SCALE GENOMIC DNA]</scope>
    <source>
        <strain evidence="4">DSM 19514</strain>
    </source>
</reference>
<evidence type="ECO:0000259" key="2">
    <source>
        <dbReference type="PROSITE" id="PS50883"/>
    </source>
</evidence>
<dbReference type="InterPro" id="IPR050706">
    <property type="entry name" value="Cyclic-di-GMP_PDE-like"/>
</dbReference>
<accession>A0A1M4UKR1</accession>
<dbReference type="EMBL" id="FQUL01000011">
    <property type="protein sequence ID" value="SHE57289.1"/>
    <property type="molecule type" value="Genomic_DNA"/>
</dbReference>
<dbReference type="Proteomes" id="UP000184295">
    <property type="component" value="Unassembled WGS sequence"/>
</dbReference>
<evidence type="ECO:0000313" key="3">
    <source>
        <dbReference type="EMBL" id="SHE57289.1"/>
    </source>
</evidence>
<name>A0A1M4UKR1_9ACTN</name>
<keyword evidence="4" id="KW-1185">Reference proteome</keyword>
<proteinExistence type="predicted"/>
<dbReference type="SUPFAM" id="SSF141868">
    <property type="entry name" value="EAL domain-like"/>
    <property type="match status" value="1"/>
</dbReference>
<dbReference type="AlphaFoldDB" id="A0A1M4UKR1"/>
<sequence>MTNHCHDDATVTGQVPADSPATLGSTDRTDNTHLPRQKWPCGLSVFDVVAEPSLLIIHLQPIVDLLQGEIVGYEALSRFPSCSSISYEELFRAADHSGMSSALEATAVLQARKKIMELPSSNFLSINVTPKALLSSQVRESLDGDLTRIAIELTGQIPEDLLPDVASALTELRSHGAIVALDDTGVDYKGLKTLEALKPEIVKLTRSLVSGIDKDPIKVALVKMVSEVVDDIGGWVLAVGIETQAEITQLIDLNVPLGQGWALGKPKDELAPMSSDLSNYISSTSRSLYNSTNHISLRNIAKRASLSPSLNPTEGIDSSARYVVTVDEEGQPHSLHRRTKDNRWEQFPVSALISPDEESHQVAKRLLQRNEETRLDPALCLGPTGEWDCVIEIPDLFAEIARRLEEIAEKQRHLRH</sequence>